<evidence type="ECO:0000313" key="1">
    <source>
        <dbReference type="EMBL" id="QHS77765.1"/>
    </source>
</evidence>
<name>A0A6C0AEG4_9ZZZZ</name>
<dbReference type="EMBL" id="MN740593">
    <property type="protein sequence ID" value="QHS77765.1"/>
    <property type="molecule type" value="Genomic_DNA"/>
</dbReference>
<protein>
    <submittedName>
        <fullName evidence="1">Uncharacterized protein</fullName>
    </submittedName>
</protein>
<organism evidence="1">
    <name type="scientific">viral metagenome</name>
    <dbReference type="NCBI Taxonomy" id="1070528"/>
    <lineage>
        <taxon>unclassified sequences</taxon>
        <taxon>metagenomes</taxon>
        <taxon>organismal metagenomes</taxon>
    </lineage>
</organism>
<proteinExistence type="predicted"/>
<accession>A0A6C0AEG4</accession>
<reference evidence="1" key="1">
    <citation type="journal article" date="2020" name="Nature">
        <title>Giant virus diversity and host interactions through global metagenomics.</title>
        <authorList>
            <person name="Schulz F."/>
            <person name="Roux S."/>
            <person name="Paez-Espino D."/>
            <person name="Jungbluth S."/>
            <person name="Walsh D.A."/>
            <person name="Denef V.J."/>
            <person name="McMahon K.D."/>
            <person name="Konstantinidis K.T."/>
            <person name="Eloe-Fadrosh E.A."/>
            <person name="Kyrpides N.C."/>
            <person name="Woyke T."/>
        </authorList>
    </citation>
    <scope>NUCLEOTIDE SEQUENCE</scope>
    <source>
        <strain evidence="1">GVMAG-S-1021933-23</strain>
    </source>
</reference>
<dbReference type="AlphaFoldDB" id="A0A6C0AEG4"/>
<sequence>MLKYIHSLFFIENEEEKILKKYDVLTIDEVLKKYNSVEDFQWLVLNEYITPYKNCPYLRRQFSGSKLEFEKFKYTFQNGFSIEKIDGSIYKGKIFIENIDMDIAEDVLNFGKNNNLNLNFIFDLSKFNGDLNEFEKNIIWYKLHSLDDQISIFNVSEKFGILGLEIIKKYNYSSFDSWLE</sequence>